<reference evidence="4" key="1">
    <citation type="submission" date="2022-03" db="EMBL/GenBank/DDBJ databases">
        <title>Draft genome sequence of Aduncisulcus paluster, a free-living microaerophilic Fornicata.</title>
        <authorList>
            <person name="Yuyama I."/>
            <person name="Kume K."/>
            <person name="Tamura T."/>
            <person name="Inagaki Y."/>
            <person name="Hashimoto T."/>
        </authorList>
    </citation>
    <scope>NUCLEOTIDE SEQUENCE</scope>
    <source>
        <strain evidence="4">NY0171</strain>
    </source>
</reference>
<name>A0ABQ5KS01_9EUKA</name>
<evidence type="ECO:0000256" key="3">
    <source>
        <dbReference type="SAM" id="MobiDB-lite"/>
    </source>
</evidence>
<gene>
    <name evidence="4" type="ORF">ADUPG1_002627</name>
</gene>
<comment type="caution">
    <text evidence="4">The sequence shown here is derived from an EMBL/GenBank/DDBJ whole genome shotgun (WGS) entry which is preliminary data.</text>
</comment>
<feature type="compositionally biased region" description="Low complexity" evidence="3">
    <location>
        <begin position="55"/>
        <end position="69"/>
    </location>
</feature>
<evidence type="ECO:0000256" key="1">
    <source>
        <dbReference type="ARBA" id="ARBA00023125"/>
    </source>
</evidence>
<feature type="non-terminal residue" evidence="4">
    <location>
        <position position="1"/>
    </location>
</feature>
<keyword evidence="1 2" id="KW-0238">DNA-binding</keyword>
<feature type="region of interest" description="Disordered" evidence="3">
    <location>
        <begin position="1"/>
        <end position="20"/>
    </location>
</feature>
<dbReference type="InterPro" id="IPR012340">
    <property type="entry name" value="NA-bd_OB-fold"/>
</dbReference>
<dbReference type="Proteomes" id="UP001057375">
    <property type="component" value="Unassembled WGS sequence"/>
</dbReference>
<accession>A0ABQ5KS01</accession>
<protein>
    <submittedName>
        <fullName evidence="4">Multi-domain containing protein</fullName>
    </submittedName>
</protein>
<evidence type="ECO:0000313" key="4">
    <source>
        <dbReference type="EMBL" id="GKT33760.1"/>
    </source>
</evidence>
<evidence type="ECO:0000256" key="2">
    <source>
        <dbReference type="PROSITE-ProRule" id="PRU00252"/>
    </source>
</evidence>
<organism evidence="4 5">
    <name type="scientific">Aduncisulcus paluster</name>
    <dbReference type="NCBI Taxonomy" id="2918883"/>
    <lineage>
        <taxon>Eukaryota</taxon>
        <taxon>Metamonada</taxon>
        <taxon>Carpediemonas-like organisms</taxon>
        <taxon>Aduncisulcus</taxon>
    </lineage>
</organism>
<sequence length="96" mass="10612">RLVMVEGKLQTRKWQDQNGQDRYTTEIVANNIQGLDSRQDAGGYQGQQQGGGYQGQPQQQQYNNQQSQQQGGGFSDDEDLGPAFPSEASGMDEVPF</sequence>
<dbReference type="NCBIfam" id="TIGR00621">
    <property type="entry name" value="ssb"/>
    <property type="match status" value="1"/>
</dbReference>
<feature type="region of interest" description="Disordered" evidence="3">
    <location>
        <begin position="30"/>
        <end position="96"/>
    </location>
</feature>
<dbReference type="InterPro" id="IPR011344">
    <property type="entry name" value="ssDNA-bd"/>
</dbReference>
<proteinExistence type="predicted"/>
<keyword evidence="5" id="KW-1185">Reference proteome</keyword>
<dbReference type="Gene3D" id="2.40.50.140">
    <property type="entry name" value="Nucleic acid-binding proteins"/>
    <property type="match status" value="1"/>
</dbReference>
<dbReference type="EMBL" id="BQXS01003144">
    <property type="protein sequence ID" value="GKT33760.1"/>
    <property type="molecule type" value="Genomic_DNA"/>
</dbReference>
<dbReference type="Pfam" id="PF00436">
    <property type="entry name" value="SSB"/>
    <property type="match status" value="1"/>
</dbReference>
<dbReference type="InterPro" id="IPR000424">
    <property type="entry name" value="Primosome_PriB/ssb"/>
</dbReference>
<dbReference type="PROSITE" id="PS50935">
    <property type="entry name" value="SSB"/>
    <property type="match status" value="1"/>
</dbReference>
<dbReference type="SUPFAM" id="SSF50249">
    <property type="entry name" value="Nucleic acid-binding proteins"/>
    <property type="match status" value="1"/>
</dbReference>
<evidence type="ECO:0000313" key="5">
    <source>
        <dbReference type="Proteomes" id="UP001057375"/>
    </source>
</evidence>
<feature type="compositionally biased region" description="Gly residues" evidence="3">
    <location>
        <begin position="43"/>
        <end position="54"/>
    </location>
</feature>
<dbReference type="CDD" id="cd04496">
    <property type="entry name" value="SSB_OBF"/>
    <property type="match status" value="1"/>
</dbReference>